<sequence>MSSSFSQLLRNSRLSKFDPKLSQVYKTYGEYQKLGDYGVKRLTYSHNNPGINFEVQGRVLNKDSNGIFAIGISGLVGSLHYGKAQRRLVQVNRKKLDNFYLEKVDFDDQGRPNIRVSHSPILTYQNDFNLLDNYPGKNSLFFDSATNRVKDNEKTQEEILTRLRSLLKTSGDSTTSSDVEPSSKPSFQLVYEEMFSSNTKEEGGEKNNKNLLEILSENKESTKNNSIKVEGGEKNGKNLFEVLSENKESTKNMEFNEKNQVTKDLTGDKNSD</sequence>
<name>U9U4S2_RHIID</name>
<proteinExistence type="predicted"/>
<feature type="region of interest" description="Disordered" evidence="1">
    <location>
        <begin position="248"/>
        <end position="272"/>
    </location>
</feature>
<reference evidence="2" key="1">
    <citation type="submission" date="2013-07" db="EMBL/GenBank/DDBJ databases">
        <title>The genome of an arbuscular mycorrhizal fungus provides insights into the evolution of the oldest plant symbiosis.</title>
        <authorList>
            <consortium name="DOE Joint Genome Institute"/>
            <person name="Tisserant E."/>
            <person name="Malbreil M."/>
            <person name="Kuo A."/>
            <person name="Kohler A."/>
            <person name="Symeonidi A."/>
            <person name="Balestrini R."/>
            <person name="Charron P."/>
            <person name="Duensing N."/>
            <person name="Frei-dit-Frey N."/>
            <person name="Gianinazzi-Pearson V."/>
            <person name="Gilbert B."/>
            <person name="Handa Y."/>
            <person name="Hijri M."/>
            <person name="Kaul R."/>
            <person name="Kawaguchi M."/>
            <person name="Krajinski F."/>
            <person name="Lammers P."/>
            <person name="Lapierre D."/>
            <person name="Masclaux F.G."/>
            <person name="Murat C."/>
            <person name="Morin E."/>
            <person name="Ndikumana S."/>
            <person name="Pagni M."/>
            <person name="Petitpierre D."/>
            <person name="Requena N."/>
            <person name="Rosikiewicz P."/>
            <person name="Riley R."/>
            <person name="Saito K."/>
            <person name="San Clemente H."/>
            <person name="Shapiro H."/>
            <person name="van Tuinen D."/>
            <person name="Becard G."/>
            <person name="Bonfante P."/>
            <person name="Paszkowski U."/>
            <person name="Shachar-Hill Y."/>
            <person name="Young J.P."/>
            <person name="Sanders I.R."/>
            <person name="Henrissat B."/>
            <person name="Rensing S.A."/>
            <person name="Grigoriev I.V."/>
            <person name="Corradi N."/>
            <person name="Roux C."/>
            <person name="Martin F."/>
        </authorList>
    </citation>
    <scope>NUCLEOTIDE SEQUENCE</scope>
    <source>
        <strain evidence="2">DAOM 197198</strain>
    </source>
</reference>
<dbReference type="HOGENOM" id="CLU_059434_0_0_1"/>
<evidence type="ECO:0000313" key="2">
    <source>
        <dbReference type="EMBL" id="ESA10616.1"/>
    </source>
</evidence>
<organism evidence="2">
    <name type="scientific">Rhizophagus irregularis (strain DAOM 181602 / DAOM 197198 / MUCL 43194)</name>
    <name type="common">Arbuscular mycorrhizal fungus</name>
    <name type="synonym">Glomus intraradices</name>
    <dbReference type="NCBI Taxonomy" id="747089"/>
    <lineage>
        <taxon>Eukaryota</taxon>
        <taxon>Fungi</taxon>
        <taxon>Fungi incertae sedis</taxon>
        <taxon>Mucoromycota</taxon>
        <taxon>Glomeromycotina</taxon>
        <taxon>Glomeromycetes</taxon>
        <taxon>Glomerales</taxon>
        <taxon>Glomeraceae</taxon>
        <taxon>Rhizophagus</taxon>
    </lineage>
</organism>
<dbReference type="VEuPathDB" id="FungiDB:RhiirFUN_022696"/>
<dbReference type="AlphaFoldDB" id="U9U4S2"/>
<evidence type="ECO:0000256" key="1">
    <source>
        <dbReference type="SAM" id="MobiDB-lite"/>
    </source>
</evidence>
<accession>U9U4S2</accession>
<protein>
    <submittedName>
        <fullName evidence="2">Uncharacterized protein</fullName>
    </submittedName>
</protein>
<dbReference type="EMBL" id="KI286908">
    <property type="protein sequence ID" value="ESA10616.1"/>
    <property type="molecule type" value="Genomic_DNA"/>
</dbReference>
<gene>
    <name evidence="2" type="ORF">GLOINDRAFT_97223</name>
</gene>